<organism evidence="2 3">
    <name type="scientific">Mesorhabditis spiculigera</name>
    <dbReference type="NCBI Taxonomy" id="96644"/>
    <lineage>
        <taxon>Eukaryota</taxon>
        <taxon>Metazoa</taxon>
        <taxon>Ecdysozoa</taxon>
        <taxon>Nematoda</taxon>
        <taxon>Chromadorea</taxon>
        <taxon>Rhabditida</taxon>
        <taxon>Rhabditina</taxon>
        <taxon>Rhabditomorpha</taxon>
        <taxon>Rhabditoidea</taxon>
        <taxon>Rhabditidae</taxon>
        <taxon>Mesorhabditinae</taxon>
        <taxon>Mesorhabditis</taxon>
    </lineage>
</organism>
<accession>A0AA36G7N8</accession>
<feature type="domain" description="CRAL-TRIO" evidence="1">
    <location>
        <begin position="73"/>
        <end position="248"/>
    </location>
</feature>
<dbReference type="PANTHER" id="PTHR47159:SF1">
    <property type="entry name" value="CRAL-TRIO DOMAIN-CONTAINING PROTEIN F28H7.8"/>
    <property type="match status" value="1"/>
</dbReference>
<dbReference type="PROSITE" id="PS50191">
    <property type="entry name" value="CRAL_TRIO"/>
    <property type="match status" value="1"/>
</dbReference>
<comment type="caution">
    <text evidence="2">The sequence shown here is derived from an EMBL/GenBank/DDBJ whole genome shotgun (WGS) entry which is preliminary data.</text>
</comment>
<evidence type="ECO:0000313" key="3">
    <source>
        <dbReference type="Proteomes" id="UP001177023"/>
    </source>
</evidence>
<dbReference type="AlphaFoldDB" id="A0AA36G7N8"/>
<dbReference type="PANTHER" id="PTHR47159">
    <property type="entry name" value="PROTEIN CBG07705-RELATED"/>
    <property type="match status" value="1"/>
</dbReference>
<proteinExistence type="predicted"/>
<dbReference type="SUPFAM" id="SSF52087">
    <property type="entry name" value="CRAL/TRIO domain"/>
    <property type="match status" value="1"/>
</dbReference>
<dbReference type="Pfam" id="PF00650">
    <property type="entry name" value="CRAL_TRIO"/>
    <property type="match status" value="1"/>
</dbReference>
<dbReference type="SMART" id="SM00516">
    <property type="entry name" value="SEC14"/>
    <property type="match status" value="1"/>
</dbReference>
<keyword evidence="3" id="KW-1185">Reference proteome</keyword>
<feature type="non-terminal residue" evidence="2">
    <location>
        <position position="1"/>
    </location>
</feature>
<dbReference type="Pfam" id="PF25883">
    <property type="entry name" value="F28H7_8_C"/>
    <property type="match status" value="1"/>
</dbReference>
<evidence type="ECO:0000313" key="2">
    <source>
        <dbReference type="EMBL" id="CAJ0582843.1"/>
    </source>
</evidence>
<dbReference type="InterPro" id="IPR036865">
    <property type="entry name" value="CRAL-TRIO_dom_sf"/>
</dbReference>
<dbReference type="CDD" id="cd00170">
    <property type="entry name" value="SEC14"/>
    <property type="match status" value="1"/>
</dbReference>
<protein>
    <recommendedName>
        <fullName evidence="1">CRAL-TRIO domain-containing protein</fullName>
    </recommendedName>
</protein>
<dbReference type="Gene3D" id="3.40.525.10">
    <property type="entry name" value="CRAL-TRIO lipid binding domain"/>
    <property type="match status" value="1"/>
</dbReference>
<dbReference type="InterPro" id="IPR053302">
    <property type="entry name" value="CRAL-TRIO_domain"/>
</dbReference>
<reference evidence="2" key="1">
    <citation type="submission" date="2023-06" db="EMBL/GenBank/DDBJ databases">
        <authorList>
            <person name="Delattre M."/>
        </authorList>
    </citation>
    <scope>NUCLEOTIDE SEQUENCE</scope>
    <source>
        <strain evidence="2">AF72</strain>
    </source>
</reference>
<dbReference type="InterPro" id="IPR036273">
    <property type="entry name" value="CRAL/TRIO_N_dom_sf"/>
</dbReference>
<dbReference type="Gene3D" id="2.60.120.680">
    <property type="entry name" value="GOLD domain"/>
    <property type="match status" value="1"/>
</dbReference>
<sequence>MPAEPSTAQDIEVAQVREAVKDLIHPKYNTYFNILRWIQGANHNLPKATHMLRKHLKWRKEKRLDTECATLQYCKIAQEHAPLCIIGPASDSADHILVIDQAGRIDVGGVLKSVQPTDYIHQLYRNLEKILGILNEMEARLGRQCHAYYIFDLDGLSFDPTMLGTVTGPFRISWELMAMHYREWIDKFMVINAPGFMNLLWSALAPFIPEDGRQKIMFPGKGWKDELIQLLGKEGLPERYGGLIKDSEVLKAPVPVPKEKYWAPKEGEPHPQHLHKITVPASKTRDLLYKVQMGDKLKMYSQNDAELIFGFSFASNKNCPEDEWDLIVPACPRAGLPAIDCLTCEAPEDGYYKLTIQNQASWLLASSFKVLVLDDTGKELPAENQREKWIKPGQVFKC</sequence>
<dbReference type="InterPro" id="IPR058960">
    <property type="entry name" value="Ctg-1-like_C"/>
</dbReference>
<dbReference type="InterPro" id="IPR001251">
    <property type="entry name" value="CRAL-TRIO_dom"/>
</dbReference>
<dbReference type="SUPFAM" id="SSF46938">
    <property type="entry name" value="CRAL/TRIO N-terminal domain"/>
    <property type="match status" value="1"/>
</dbReference>
<gene>
    <name evidence="2" type="ORF">MSPICULIGERA_LOCUS20973</name>
</gene>
<dbReference type="EMBL" id="CATQJA010002664">
    <property type="protein sequence ID" value="CAJ0582843.1"/>
    <property type="molecule type" value="Genomic_DNA"/>
</dbReference>
<name>A0AA36G7N8_9BILA</name>
<dbReference type="Proteomes" id="UP001177023">
    <property type="component" value="Unassembled WGS sequence"/>
</dbReference>
<evidence type="ECO:0000259" key="1">
    <source>
        <dbReference type="PROSITE" id="PS50191"/>
    </source>
</evidence>